<dbReference type="NCBIfam" id="TIGR00205">
    <property type="entry name" value="fliE"/>
    <property type="match status" value="1"/>
</dbReference>
<dbReference type="InterPro" id="IPR001624">
    <property type="entry name" value="FliE"/>
</dbReference>
<dbReference type="EMBL" id="MRUL01000013">
    <property type="protein sequence ID" value="OON38744.1"/>
    <property type="molecule type" value="Genomic_DNA"/>
</dbReference>
<dbReference type="Pfam" id="PF02049">
    <property type="entry name" value="FliE"/>
    <property type="match status" value="1"/>
</dbReference>
<keyword evidence="6" id="KW-0282">Flagellum</keyword>
<keyword evidence="7" id="KW-1185">Reference proteome</keyword>
<dbReference type="PANTHER" id="PTHR34653">
    <property type="match status" value="1"/>
</dbReference>
<dbReference type="GO" id="GO:0071973">
    <property type="term" value="P:bacterial-type flagellum-dependent cell motility"/>
    <property type="evidence" value="ECO:0007669"/>
    <property type="project" value="InterPro"/>
</dbReference>
<dbReference type="OrthoDB" id="8909229at2"/>
<evidence type="ECO:0000313" key="7">
    <source>
        <dbReference type="Proteomes" id="UP000190667"/>
    </source>
</evidence>
<evidence type="ECO:0000256" key="2">
    <source>
        <dbReference type="ARBA" id="ARBA00009272"/>
    </source>
</evidence>
<evidence type="ECO:0000256" key="3">
    <source>
        <dbReference type="ARBA" id="ARBA00018024"/>
    </source>
</evidence>
<evidence type="ECO:0000313" key="6">
    <source>
        <dbReference type="EMBL" id="OON38744.1"/>
    </source>
</evidence>
<dbReference type="STRING" id="1926881.BTJ39_16780"/>
<sequence length="117" mass="12576">MEDFMVNKITSGNMQAEMLASMQRMQLQATGTGISSSPLASSASAPSFSEALQNAIDNVDQLQQLASQKQRAVDTGQSDDLSGTMIESQKASIAFTAMVQVRNKLTQAFDEVINMPL</sequence>
<dbReference type="GO" id="GO:0009425">
    <property type="term" value="C:bacterial-type flagellum basal body"/>
    <property type="evidence" value="ECO:0007669"/>
    <property type="project" value="UniProtKB-SubCell"/>
</dbReference>
<evidence type="ECO:0000256" key="4">
    <source>
        <dbReference type="ARBA" id="ARBA00023143"/>
    </source>
</evidence>
<proteinExistence type="inferred from homology"/>
<reference evidence="6 7" key="1">
    <citation type="submission" date="2016-12" db="EMBL/GenBank/DDBJ databases">
        <title>Izhakiella australiana sp. nov. of genus Izhakiella isolated from Australian desert.</title>
        <authorList>
            <person name="Ji M."/>
        </authorList>
    </citation>
    <scope>NUCLEOTIDE SEQUENCE [LARGE SCALE GENOMIC DNA]</scope>
    <source>
        <strain evidence="6 7">D4N98</strain>
    </source>
</reference>
<gene>
    <name evidence="5" type="primary">fliE</name>
    <name evidence="6" type="ORF">BTJ39_16780</name>
</gene>
<protein>
    <recommendedName>
        <fullName evidence="3 5">Flagellar hook-basal body complex protein FliE</fullName>
    </recommendedName>
</protein>
<name>A0A1S8YI52_9GAMM</name>
<keyword evidence="6" id="KW-0966">Cell projection</keyword>
<dbReference type="AlphaFoldDB" id="A0A1S8YI52"/>
<keyword evidence="6" id="KW-0969">Cilium</keyword>
<comment type="subcellular location">
    <subcellularLocation>
        <location evidence="1 5">Bacterial flagellum basal body</location>
    </subcellularLocation>
</comment>
<dbReference type="GO" id="GO:0005198">
    <property type="term" value="F:structural molecule activity"/>
    <property type="evidence" value="ECO:0007669"/>
    <property type="project" value="UniProtKB-UniRule"/>
</dbReference>
<comment type="caution">
    <text evidence="6">The sequence shown here is derived from an EMBL/GenBank/DDBJ whole genome shotgun (WGS) entry which is preliminary data.</text>
</comment>
<dbReference type="GO" id="GO:0003774">
    <property type="term" value="F:cytoskeletal motor activity"/>
    <property type="evidence" value="ECO:0007669"/>
    <property type="project" value="InterPro"/>
</dbReference>
<keyword evidence="4 5" id="KW-0975">Bacterial flagellum</keyword>
<accession>A0A1S8YI52</accession>
<dbReference type="PANTHER" id="PTHR34653:SF1">
    <property type="entry name" value="FLAGELLAR HOOK-BASAL BODY COMPLEX PROTEIN FLIE"/>
    <property type="match status" value="1"/>
</dbReference>
<dbReference type="Proteomes" id="UP000190667">
    <property type="component" value="Unassembled WGS sequence"/>
</dbReference>
<evidence type="ECO:0000256" key="1">
    <source>
        <dbReference type="ARBA" id="ARBA00004117"/>
    </source>
</evidence>
<dbReference type="PRINTS" id="PR01006">
    <property type="entry name" value="FLGHOOKFLIE"/>
</dbReference>
<evidence type="ECO:0000256" key="5">
    <source>
        <dbReference type="HAMAP-Rule" id="MF_00724"/>
    </source>
</evidence>
<comment type="similarity">
    <text evidence="2 5">Belongs to the FliE family.</text>
</comment>
<organism evidence="6 7">
    <name type="scientific">Izhakiella australiensis</name>
    <dbReference type="NCBI Taxonomy" id="1926881"/>
    <lineage>
        <taxon>Bacteria</taxon>
        <taxon>Pseudomonadati</taxon>
        <taxon>Pseudomonadota</taxon>
        <taxon>Gammaproteobacteria</taxon>
        <taxon>Enterobacterales</taxon>
        <taxon>Erwiniaceae</taxon>
        <taxon>Izhakiella</taxon>
    </lineage>
</organism>
<dbReference type="HAMAP" id="MF_00724">
    <property type="entry name" value="FliE"/>
    <property type="match status" value="1"/>
</dbReference>